<feature type="coiled-coil region" evidence="1">
    <location>
        <begin position="205"/>
        <end position="232"/>
    </location>
</feature>
<feature type="signal peptide" evidence="3">
    <location>
        <begin position="1"/>
        <end position="22"/>
    </location>
</feature>
<feature type="chain" id="PRO_5009099919" description="Lysozyme inhibitor LprI N-terminal domain-containing protein" evidence="3">
    <location>
        <begin position="23"/>
        <end position="374"/>
    </location>
</feature>
<dbReference type="STRING" id="1526658.BHK69_17955"/>
<accession>A0A1D7U3X1</accession>
<evidence type="ECO:0000256" key="1">
    <source>
        <dbReference type="SAM" id="Coils"/>
    </source>
</evidence>
<reference evidence="4 5" key="1">
    <citation type="journal article" date="2015" name="Antonie Van Leeuwenhoek">
        <title>Bosea vaviloviae sp. nov., a new species of slow-growing rhizobia isolated from nodules of the relict species Vavilovia formosa (Stev.) Fed.</title>
        <authorList>
            <person name="Safronova V.I."/>
            <person name="Kuznetsova I.G."/>
            <person name="Sazanova A.L."/>
            <person name="Kimeklis A.K."/>
            <person name="Belimov A.A."/>
            <person name="Andronov E.E."/>
            <person name="Pinaev A.G."/>
            <person name="Chizhevskaya E.P."/>
            <person name="Pukhaev A.R."/>
            <person name="Popov K.P."/>
            <person name="Willems A."/>
            <person name="Tikhonovich I.A."/>
        </authorList>
    </citation>
    <scope>NUCLEOTIDE SEQUENCE [LARGE SCALE GENOMIC DNA]</scope>
    <source>
        <strain evidence="4 5">Vaf18</strain>
    </source>
</reference>
<dbReference type="EMBL" id="CP017147">
    <property type="protein sequence ID" value="AOO82075.1"/>
    <property type="molecule type" value="Genomic_DNA"/>
</dbReference>
<organism evidence="4 5">
    <name type="scientific">Bosea vaviloviae</name>
    <dbReference type="NCBI Taxonomy" id="1526658"/>
    <lineage>
        <taxon>Bacteria</taxon>
        <taxon>Pseudomonadati</taxon>
        <taxon>Pseudomonadota</taxon>
        <taxon>Alphaproteobacteria</taxon>
        <taxon>Hyphomicrobiales</taxon>
        <taxon>Boseaceae</taxon>
        <taxon>Bosea</taxon>
    </lineage>
</organism>
<feature type="region of interest" description="Disordered" evidence="2">
    <location>
        <begin position="343"/>
        <end position="374"/>
    </location>
</feature>
<protein>
    <recommendedName>
        <fullName evidence="6">Lysozyme inhibitor LprI N-terminal domain-containing protein</fullName>
    </recommendedName>
</protein>
<keyword evidence="5" id="KW-1185">Reference proteome</keyword>
<evidence type="ECO:0008006" key="6">
    <source>
        <dbReference type="Google" id="ProtNLM"/>
    </source>
</evidence>
<proteinExistence type="predicted"/>
<gene>
    <name evidence="4" type="ORF">BHK69_17955</name>
</gene>
<keyword evidence="3" id="KW-0732">Signal</keyword>
<dbReference type="RefSeq" id="WP_069691285.1">
    <property type="nucleotide sequence ID" value="NZ_CP017147.1"/>
</dbReference>
<evidence type="ECO:0000313" key="5">
    <source>
        <dbReference type="Proteomes" id="UP000094969"/>
    </source>
</evidence>
<keyword evidence="1" id="KW-0175">Coiled coil</keyword>
<feature type="region of interest" description="Disordered" evidence="2">
    <location>
        <begin position="77"/>
        <end position="107"/>
    </location>
</feature>
<evidence type="ECO:0000256" key="2">
    <source>
        <dbReference type="SAM" id="MobiDB-lite"/>
    </source>
</evidence>
<dbReference type="Proteomes" id="UP000094969">
    <property type="component" value="Chromosome"/>
</dbReference>
<evidence type="ECO:0000256" key="3">
    <source>
        <dbReference type="SAM" id="SignalP"/>
    </source>
</evidence>
<feature type="compositionally biased region" description="Basic and acidic residues" evidence="2">
    <location>
        <begin position="77"/>
        <end position="86"/>
    </location>
</feature>
<sequence>MKRPALALLSAILVTAGSEAKAAACTCEGLKSLQNELKLALILRDKHAAKAHDLREKYGAPPKDFAVNAARRDYEAFEAPPRKGEKPAPGSARDGLPPPTPGAPQEIKFVPRGAQLRDNAANNREKEGIPEATKWVNDYTQPDLPLRREIEEKHRKAGKDLCAPENEAAMKQATTQGSVCDGIAKALQVHEAAHRDTCQRLGFYAFNERHAYEQAEDEVKAYRAQVDVLAGEIRRVLKQKKTKITSGSPGPTPESLLGIEVRCALAFSVAGQVDDLKFSDKVCDSAEAFTVKTSPNANFQFTPNGEKTGTYAYNGRVVGAQFYGSGSYALELQDGKGTLKLDGSGRWNVKHPMGNSSKSGPESLRATELPEGCN</sequence>
<dbReference type="KEGG" id="bvv:BHK69_17955"/>
<name>A0A1D7U3X1_9HYPH</name>
<dbReference type="AlphaFoldDB" id="A0A1D7U3X1"/>
<evidence type="ECO:0000313" key="4">
    <source>
        <dbReference type="EMBL" id="AOO82075.1"/>
    </source>
</evidence>